<dbReference type="RefSeq" id="WP_083534577.1">
    <property type="nucleotide sequence ID" value="NZ_JAADZU010000031.1"/>
</dbReference>
<evidence type="ECO:0000256" key="2">
    <source>
        <dbReference type="ARBA" id="ARBA00023015"/>
    </source>
</evidence>
<dbReference type="InterPro" id="IPR001647">
    <property type="entry name" value="HTH_TetR"/>
</dbReference>
<keyword evidence="3 5" id="KW-0238">DNA-binding</keyword>
<dbReference type="InterPro" id="IPR009057">
    <property type="entry name" value="Homeodomain-like_sf"/>
</dbReference>
<organism evidence="7 8">
    <name type="scientific">Gordonia desulfuricans</name>
    <dbReference type="NCBI Taxonomy" id="89051"/>
    <lineage>
        <taxon>Bacteria</taxon>
        <taxon>Bacillati</taxon>
        <taxon>Actinomycetota</taxon>
        <taxon>Actinomycetes</taxon>
        <taxon>Mycobacteriales</taxon>
        <taxon>Gordoniaceae</taxon>
        <taxon>Gordonia</taxon>
    </lineage>
</organism>
<evidence type="ECO:0000256" key="5">
    <source>
        <dbReference type="PROSITE-ProRule" id="PRU00335"/>
    </source>
</evidence>
<keyword evidence="4" id="KW-0804">Transcription</keyword>
<evidence type="ECO:0000313" key="8">
    <source>
        <dbReference type="Proteomes" id="UP000466307"/>
    </source>
</evidence>
<sequence length="196" mass="22010">MARPNVEAVRKEQILRSALQQLSERGVVGLRVSDVANGAGVSGGIVHYYFDTKLDLIRAAFEENASQSLERRAAIFADESADVRTTLYDLIDTYLPADETTRESWRVWIEWWAAAQRDEALADVHNRAYEVWAQRMQAVFDRVDGADPETSRTNAHTLMALLDGLTIQALMGSSVMSIDHMRQLCRHTVDLLLGDC</sequence>
<dbReference type="Gene3D" id="1.10.357.10">
    <property type="entry name" value="Tetracycline Repressor, domain 2"/>
    <property type="match status" value="1"/>
</dbReference>
<dbReference type="PANTHER" id="PTHR30055">
    <property type="entry name" value="HTH-TYPE TRANSCRIPTIONAL REGULATOR RUTR"/>
    <property type="match status" value="1"/>
</dbReference>
<dbReference type="SUPFAM" id="SSF46689">
    <property type="entry name" value="Homeodomain-like"/>
    <property type="match status" value="1"/>
</dbReference>
<comment type="caution">
    <text evidence="7">The sequence shown here is derived from an EMBL/GenBank/DDBJ whole genome shotgun (WGS) entry which is preliminary data.</text>
</comment>
<proteinExistence type="predicted"/>
<protein>
    <submittedName>
        <fullName evidence="7">TetR family transcriptional regulator</fullName>
    </submittedName>
</protein>
<evidence type="ECO:0000256" key="3">
    <source>
        <dbReference type="ARBA" id="ARBA00023125"/>
    </source>
</evidence>
<feature type="DNA-binding region" description="H-T-H motif" evidence="5">
    <location>
        <begin position="31"/>
        <end position="50"/>
    </location>
</feature>
<dbReference type="Pfam" id="PF00440">
    <property type="entry name" value="TetR_N"/>
    <property type="match status" value="1"/>
</dbReference>
<reference evidence="7 8" key="1">
    <citation type="submission" date="2020-01" db="EMBL/GenBank/DDBJ databases">
        <title>Investigation of new actinobacteria for the biodesulphurisation of diesel fuel.</title>
        <authorList>
            <person name="Athi Narayanan S.M."/>
        </authorList>
    </citation>
    <scope>NUCLEOTIDE SEQUENCE [LARGE SCALE GENOMIC DNA]</scope>
    <source>
        <strain evidence="7 8">213E</strain>
    </source>
</reference>
<feature type="domain" description="HTH tetR-type" evidence="6">
    <location>
        <begin position="8"/>
        <end position="68"/>
    </location>
</feature>
<dbReference type="PROSITE" id="PS50977">
    <property type="entry name" value="HTH_TETR_2"/>
    <property type="match status" value="1"/>
</dbReference>
<evidence type="ECO:0000313" key="7">
    <source>
        <dbReference type="EMBL" id="NDK90131.1"/>
    </source>
</evidence>
<dbReference type="GO" id="GO:0000976">
    <property type="term" value="F:transcription cis-regulatory region binding"/>
    <property type="evidence" value="ECO:0007669"/>
    <property type="project" value="TreeGrafter"/>
</dbReference>
<accession>A0A7K3LPY9</accession>
<evidence type="ECO:0000256" key="1">
    <source>
        <dbReference type="ARBA" id="ARBA00022491"/>
    </source>
</evidence>
<dbReference type="InterPro" id="IPR050109">
    <property type="entry name" value="HTH-type_TetR-like_transc_reg"/>
</dbReference>
<keyword evidence="1" id="KW-0678">Repressor</keyword>
<gene>
    <name evidence="7" type="ORF">GYA93_11130</name>
</gene>
<dbReference type="AlphaFoldDB" id="A0A7K3LPY9"/>
<dbReference type="InterPro" id="IPR036271">
    <property type="entry name" value="Tet_transcr_reg_TetR-rel_C_sf"/>
</dbReference>
<dbReference type="PANTHER" id="PTHR30055:SF234">
    <property type="entry name" value="HTH-TYPE TRANSCRIPTIONAL REGULATOR BETI"/>
    <property type="match status" value="1"/>
</dbReference>
<evidence type="ECO:0000256" key="4">
    <source>
        <dbReference type="ARBA" id="ARBA00023163"/>
    </source>
</evidence>
<dbReference type="Proteomes" id="UP000466307">
    <property type="component" value="Unassembled WGS sequence"/>
</dbReference>
<keyword evidence="2" id="KW-0805">Transcription regulation</keyword>
<dbReference type="SUPFAM" id="SSF48498">
    <property type="entry name" value="Tetracyclin repressor-like, C-terminal domain"/>
    <property type="match status" value="1"/>
</dbReference>
<dbReference type="EMBL" id="JAADZU010000031">
    <property type="protein sequence ID" value="NDK90131.1"/>
    <property type="molecule type" value="Genomic_DNA"/>
</dbReference>
<name>A0A7K3LPY9_9ACTN</name>
<dbReference type="Pfam" id="PF13977">
    <property type="entry name" value="TetR_C_6"/>
    <property type="match status" value="1"/>
</dbReference>
<keyword evidence="8" id="KW-1185">Reference proteome</keyword>
<evidence type="ECO:0000259" key="6">
    <source>
        <dbReference type="PROSITE" id="PS50977"/>
    </source>
</evidence>
<dbReference type="InterPro" id="IPR039538">
    <property type="entry name" value="BetI_C"/>
</dbReference>
<dbReference type="PRINTS" id="PR00455">
    <property type="entry name" value="HTHTETR"/>
</dbReference>
<dbReference type="GO" id="GO:0003700">
    <property type="term" value="F:DNA-binding transcription factor activity"/>
    <property type="evidence" value="ECO:0007669"/>
    <property type="project" value="TreeGrafter"/>
</dbReference>